<dbReference type="VEuPathDB" id="VectorBase:LLONM1_001261"/>
<reference evidence="8" key="3">
    <citation type="submission" date="2020-05" db="UniProtKB">
        <authorList>
            <consortium name="EnsemblMetazoa"/>
        </authorList>
    </citation>
    <scope>IDENTIFICATION</scope>
    <source>
        <strain evidence="8">Jacobina</strain>
    </source>
</reference>
<feature type="domain" description="Exoribonuclease phosphorolytic" evidence="6">
    <location>
        <begin position="11"/>
        <end position="147"/>
    </location>
</feature>
<keyword evidence="5" id="KW-0539">Nucleus</keyword>
<evidence type="ECO:0000256" key="1">
    <source>
        <dbReference type="ARBA" id="ARBA00004123"/>
    </source>
</evidence>
<dbReference type="InterPro" id="IPR001247">
    <property type="entry name" value="ExoRNase_PH_dom1"/>
</dbReference>
<dbReference type="GO" id="GO:0005730">
    <property type="term" value="C:nucleolus"/>
    <property type="evidence" value="ECO:0007669"/>
    <property type="project" value="TreeGrafter"/>
</dbReference>
<sequence length="240" mass="26568">MTESVKEVIGELRPLRCELDILSRSDGSAVFAQGETVVIASVHGPVEVKLQNLQYDRSSVEVFYKSKTGQQSVGDRFREQYIRNTCESALLTAIYPRTAVSLQLQEMEDRAGVIIHYAPSISPKLLFNSLIACAVNAACMSLLHSGLEMRFLVAAVHCALRPSGAILLDPDVRTMAEEGGTVAAFTFAFDSIDRRTVAVHTEGKYTAEQFNQAQNACREASAAIFDFYRSSFKKYMKVYC</sequence>
<name>A0A1B0GLF9_LUTLO</name>
<comment type="similarity">
    <text evidence="2">Belongs to the RNase PH family.</text>
</comment>
<dbReference type="VEuPathDB" id="VectorBase:LLOJ009946"/>
<dbReference type="GO" id="GO:0034475">
    <property type="term" value="P:U4 snRNA 3'-end processing"/>
    <property type="evidence" value="ECO:0007669"/>
    <property type="project" value="TreeGrafter"/>
</dbReference>
<dbReference type="GO" id="GO:0006364">
    <property type="term" value="P:rRNA processing"/>
    <property type="evidence" value="ECO:0007669"/>
    <property type="project" value="UniProtKB-KW"/>
</dbReference>
<dbReference type="EnsemblMetazoa" id="LLOJ009946-RA">
    <property type="protein sequence ID" value="LLOJ009946-PA"/>
    <property type="gene ID" value="LLOJ009946"/>
</dbReference>
<dbReference type="CDD" id="cd11372">
    <property type="entry name" value="RNase_PH_RRP46"/>
    <property type="match status" value="1"/>
</dbReference>
<dbReference type="SUPFAM" id="SSF54211">
    <property type="entry name" value="Ribosomal protein S5 domain 2-like"/>
    <property type="match status" value="1"/>
</dbReference>
<evidence type="ECO:0000313" key="9">
    <source>
        <dbReference type="Proteomes" id="UP000092461"/>
    </source>
</evidence>
<dbReference type="PANTHER" id="PTHR11953">
    <property type="entry name" value="EXOSOME COMPLEX COMPONENT"/>
    <property type="match status" value="1"/>
</dbReference>
<evidence type="ECO:0000256" key="3">
    <source>
        <dbReference type="ARBA" id="ARBA00022552"/>
    </source>
</evidence>
<dbReference type="EMBL" id="AJWK01034907">
    <property type="status" value="NOT_ANNOTATED_CDS"/>
    <property type="molecule type" value="Genomic_DNA"/>
</dbReference>
<dbReference type="GO" id="GO:0016075">
    <property type="term" value="P:rRNA catabolic process"/>
    <property type="evidence" value="ECO:0007669"/>
    <property type="project" value="TreeGrafter"/>
</dbReference>
<dbReference type="SUPFAM" id="SSF55666">
    <property type="entry name" value="Ribonuclease PH domain 2-like"/>
    <property type="match status" value="1"/>
</dbReference>
<evidence type="ECO:0000256" key="5">
    <source>
        <dbReference type="ARBA" id="ARBA00023242"/>
    </source>
</evidence>
<dbReference type="PANTHER" id="PTHR11953:SF1">
    <property type="entry name" value="EXOSOME COMPLEX COMPONENT RRP46"/>
    <property type="match status" value="1"/>
</dbReference>
<evidence type="ECO:0000313" key="8">
    <source>
        <dbReference type="EnsemblMetazoa" id="LLOJ009946-PA"/>
    </source>
</evidence>
<keyword evidence="4" id="KW-0271">Exosome</keyword>
<dbReference type="Gene3D" id="3.30.230.70">
    <property type="entry name" value="GHMP Kinase, N-terminal domain"/>
    <property type="match status" value="1"/>
</dbReference>
<dbReference type="GO" id="GO:0071051">
    <property type="term" value="P:poly(A)-dependent snoRNA 3'-end processing"/>
    <property type="evidence" value="ECO:0007669"/>
    <property type="project" value="TreeGrafter"/>
</dbReference>
<evidence type="ECO:0000256" key="2">
    <source>
        <dbReference type="ARBA" id="ARBA00006678"/>
    </source>
</evidence>
<evidence type="ECO:0000313" key="7">
    <source>
        <dbReference type="EMBL" id="MBC1171669.1"/>
    </source>
</evidence>
<keyword evidence="3" id="KW-0698">rRNA processing</keyword>
<reference evidence="7" key="2">
    <citation type="journal article" date="2020" name="BMC">
        <title>Leishmania infection induces a limited differential gene expression in the sand fly midgut.</title>
        <authorList>
            <person name="Coutinho-Abreu I.V."/>
            <person name="Serafim T.D."/>
            <person name="Meneses C."/>
            <person name="Kamhawi S."/>
            <person name="Oliveira F."/>
            <person name="Valenzuela J.G."/>
        </authorList>
    </citation>
    <scope>NUCLEOTIDE SEQUENCE</scope>
    <source>
        <strain evidence="7">Jacobina</strain>
        <tissue evidence="7">Midgut</tissue>
    </source>
</reference>
<dbReference type="EMBL" id="GITU01002966">
    <property type="protein sequence ID" value="MBC1171669.1"/>
    <property type="molecule type" value="Transcribed_RNA"/>
</dbReference>
<evidence type="ECO:0000259" key="6">
    <source>
        <dbReference type="Pfam" id="PF01138"/>
    </source>
</evidence>
<accession>A0A1B0GLF9</accession>
<dbReference type="Proteomes" id="UP000092461">
    <property type="component" value="Unassembled WGS sequence"/>
</dbReference>
<keyword evidence="9" id="KW-1185">Reference proteome</keyword>
<reference evidence="9" key="1">
    <citation type="submission" date="2012-05" db="EMBL/GenBank/DDBJ databases">
        <title>Whole Genome Assembly of Lutzomyia longipalpis.</title>
        <authorList>
            <person name="Richards S."/>
            <person name="Qu C."/>
            <person name="Dillon R."/>
            <person name="Worley K."/>
            <person name="Scherer S."/>
            <person name="Batterton M."/>
            <person name="Taylor A."/>
            <person name="Hawes A."/>
            <person name="Hernandez B."/>
            <person name="Kovar C."/>
            <person name="Mandapat C."/>
            <person name="Pham C."/>
            <person name="Qu C."/>
            <person name="Jing C."/>
            <person name="Bess C."/>
            <person name="Bandaranaike D."/>
            <person name="Ngo D."/>
            <person name="Ongeri F."/>
            <person name="Arias F."/>
            <person name="Lara F."/>
            <person name="Weissenberger G."/>
            <person name="Kamau G."/>
            <person name="Han H."/>
            <person name="Shen H."/>
            <person name="Dinh H."/>
            <person name="Khalil I."/>
            <person name="Jones J."/>
            <person name="Shafer J."/>
            <person name="Jayaseelan J."/>
            <person name="Quiroz J."/>
            <person name="Blankenburg K."/>
            <person name="Nguyen L."/>
            <person name="Jackson L."/>
            <person name="Francisco L."/>
            <person name="Tang L.-Y."/>
            <person name="Pu L.-L."/>
            <person name="Perales L."/>
            <person name="Lorensuhewa L."/>
            <person name="Munidasa M."/>
            <person name="Coyle M."/>
            <person name="Taylor M."/>
            <person name="Puazo M."/>
            <person name="Firestine M."/>
            <person name="Scheel M."/>
            <person name="Javaid M."/>
            <person name="Wang M."/>
            <person name="Li M."/>
            <person name="Tabassum N."/>
            <person name="Saada N."/>
            <person name="Osuji N."/>
            <person name="Aqrawi P."/>
            <person name="Fu Q."/>
            <person name="Thornton R."/>
            <person name="Raj R."/>
            <person name="Goodspeed R."/>
            <person name="Mata R."/>
            <person name="Najjar R."/>
            <person name="Gubbala S."/>
            <person name="Lee S."/>
            <person name="Denson S."/>
            <person name="Patil S."/>
            <person name="Macmil S."/>
            <person name="Qi S."/>
            <person name="Matskevitch T."/>
            <person name="Palculict T."/>
            <person name="Mathew T."/>
            <person name="Vee V."/>
            <person name="Velamala V."/>
            <person name="Korchina V."/>
            <person name="Cai W."/>
            <person name="Liu W."/>
            <person name="Dai W."/>
            <person name="Zou X."/>
            <person name="Zhu Y."/>
            <person name="Zhang Y."/>
            <person name="Wu Y.-Q."/>
            <person name="Xin Y."/>
            <person name="Nazarath L."/>
            <person name="Kovar C."/>
            <person name="Han Y."/>
            <person name="Muzny D."/>
            <person name="Gibbs R."/>
        </authorList>
    </citation>
    <scope>NUCLEOTIDE SEQUENCE [LARGE SCALE GENOMIC DNA]</scope>
    <source>
        <strain evidence="9">Jacobina</strain>
    </source>
</reference>
<dbReference type="GO" id="GO:0071028">
    <property type="term" value="P:nuclear mRNA surveillance"/>
    <property type="evidence" value="ECO:0007669"/>
    <property type="project" value="TreeGrafter"/>
</dbReference>
<protein>
    <submittedName>
        <fullName evidence="7">Putative exosomal 3'-5' exoribonuclease complex subunit rrp46</fullName>
    </submittedName>
</protein>
<dbReference type="AlphaFoldDB" id="A0A1B0GLF9"/>
<dbReference type="Pfam" id="PF01138">
    <property type="entry name" value="RNase_PH"/>
    <property type="match status" value="1"/>
</dbReference>
<dbReference type="GO" id="GO:0000177">
    <property type="term" value="C:cytoplasmic exosome (RNase complex)"/>
    <property type="evidence" value="ECO:0007669"/>
    <property type="project" value="TreeGrafter"/>
</dbReference>
<dbReference type="GO" id="GO:0000176">
    <property type="term" value="C:nuclear exosome (RNase complex)"/>
    <property type="evidence" value="ECO:0007669"/>
    <property type="project" value="TreeGrafter"/>
</dbReference>
<organism evidence="8 9">
    <name type="scientific">Lutzomyia longipalpis</name>
    <name type="common">Sand fly</name>
    <dbReference type="NCBI Taxonomy" id="7200"/>
    <lineage>
        <taxon>Eukaryota</taxon>
        <taxon>Metazoa</taxon>
        <taxon>Ecdysozoa</taxon>
        <taxon>Arthropoda</taxon>
        <taxon>Hexapoda</taxon>
        <taxon>Insecta</taxon>
        <taxon>Pterygota</taxon>
        <taxon>Neoptera</taxon>
        <taxon>Endopterygota</taxon>
        <taxon>Diptera</taxon>
        <taxon>Nematocera</taxon>
        <taxon>Psychodoidea</taxon>
        <taxon>Psychodidae</taxon>
        <taxon>Lutzomyia</taxon>
        <taxon>Lutzomyia</taxon>
    </lineage>
</organism>
<dbReference type="InterPro" id="IPR050080">
    <property type="entry name" value="RNase_PH"/>
</dbReference>
<comment type="subcellular location">
    <subcellularLocation>
        <location evidence="1">Nucleus</location>
    </subcellularLocation>
</comment>
<dbReference type="InterPro" id="IPR027408">
    <property type="entry name" value="PNPase/RNase_PH_dom_sf"/>
</dbReference>
<evidence type="ECO:0000256" key="4">
    <source>
        <dbReference type="ARBA" id="ARBA00022835"/>
    </source>
</evidence>
<proteinExistence type="inferred from homology"/>
<dbReference type="GO" id="GO:0003723">
    <property type="term" value="F:RNA binding"/>
    <property type="evidence" value="ECO:0007669"/>
    <property type="project" value="TreeGrafter"/>
</dbReference>
<dbReference type="InterPro" id="IPR020568">
    <property type="entry name" value="Ribosomal_Su5_D2-typ_SF"/>
</dbReference>
<dbReference type="InterPro" id="IPR036345">
    <property type="entry name" value="ExoRNase_PH_dom2_sf"/>
</dbReference>